<dbReference type="AlphaFoldDB" id="A0A4U5NTG8"/>
<dbReference type="STRING" id="34508.A0A4U5NTG8"/>
<organism evidence="2 3">
    <name type="scientific">Steinernema carpocapsae</name>
    <name type="common">Entomopathogenic nematode</name>
    <dbReference type="NCBI Taxonomy" id="34508"/>
    <lineage>
        <taxon>Eukaryota</taxon>
        <taxon>Metazoa</taxon>
        <taxon>Ecdysozoa</taxon>
        <taxon>Nematoda</taxon>
        <taxon>Chromadorea</taxon>
        <taxon>Rhabditida</taxon>
        <taxon>Tylenchina</taxon>
        <taxon>Panagrolaimomorpha</taxon>
        <taxon>Strongyloidoidea</taxon>
        <taxon>Steinernematidae</taxon>
        <taxon>Steinernema</taxon>
    </lineage>
</organism>
<name>A0A4U5NTG8_STECR</name>
<sequence length="115" mass="12896">MKQLDKNSILVAFPRQVVVTNLDGLLKSSRMSSASFNFPFQIESVLPLSDSFIAFHRHGIEGRAFIDDSVTQELNDRNRTYQLMGFDKLVALRSHPITKSTENNDICILSGHVAS</sequence>
<gene>
    <name evidence="2" type="ORF">L596_011141</name>
</gene>
<accession>A0A4U5NTG8</accession>
<dbReference type="OrthoDB" id="8693905at2759"/>
<dbReference type="EMBL" id="AZBU02000003">
    <property type="protein sequence ID" value="TKR86572.1"/>
    <property type="molecule type" value="Genomic_DNA"/>
</dbReference>
<reference evidence="2 3" key="2">
    <citation type="journal article" date="2019" name="G3 (Bethesda)">
        <title>Hybrid Assembly of the Genome of the Entomopathogenic Nematode Steinernema carpocapsae Identifies the X-Chromosome.</title>
        <authorList>
            <person name="Serra L."/>
            <person name="Macchietto M."/>
            <person name="Macias-Munoz A."/>
            <person name="McGill C.J."/>
            <person name="Rodriguez I.M."/>
            <person name="Rodriguez B."/>
            <person name="Murad R."/>
            <person name="Mortazavi A."/>
        </authorList>
    </citation>
    <scope>NUCLEOTIDE SEQUENCE [LARGE SCALE GENOMIC DNA]</scope>
    <source>
        <strain evidence="2 3">ALL</strain>
    </source>
</reference>
<proteinExistence type="predicted"/>
<protein>
    <recommendedName>
        <fullName evidence="1">CNH domain-containing protein</fullName>
    </recommendedName>
</protein>
<dbReference type="Proteomes" id="UP000298663">
    <property type="component" value="Unassembled WGS sequence"/>
</dbReference>
<feature type="domain" description="CNH" evidence="1">
    <location>
        <begin position="2"/>
        <end position="82"/>
    </location>
</feature>
<evidence type="ECO:0000259" key="1">
    <source>
        <dbReference type="Pfam" id="PF00780"/>
    </source>
</evidence>
<evidence type="ECO:0000313" key="2">
    <source>
        <dbReference type="EMBL" id="TKR86572.1"/>
    </source>
</evidence>
<keyword evidence="3" id="KW-1185">Reference proteome</keyword>
<reference evidence="2 3" key="1">
    <citation type="journal article" date="2015" name="Genome Biol.">
        <title>Comparative genomics of Steinernema reveals deeply conserved gene regulatory networks.</title>
        <authorList>
            <person name="Dillman A.R."/>
            <person name="Macchietto M."/>
            <person name="Porter C.F."/>
            <person name="Rogers A."/>
            <person name="Williams B."/>
            <person name="Antoshechkin I."/>
            <person name="Lee M.M."/>
            <person name="Goodwin Z."/>
            <person name="Lu X."/>
            <person name="Lewis E.E."/>
            <person name="Goodrich-Blair H."/>
            <person name="Stock S.P."/>
            <person name="Adams B.J."/>
            <person name="Sternberg P.W."/>
            <person name="Mortazavi A."/>
        </authorList>
    </citation>
    <scope>NUCLEOTIDE SEQUENCE [LARGE SCALE GENOMIC DNA]</scope>
    <source>
        <strain evidence="2 3">ALL</strain>
    </source>
</reference>
<dbReference type="Pfam" id="PF00780">
    <property type="entry name" value="CNH"/>
    <property type="match status" value="1"/>
</dbReference>
<dbReference type="InterPro" id="IPR001180">
    <property type="entry name" value="CNH_dom"/>
</dbReference>
<evidence type="ECO:0000313" key="3">
    <source>
        <dbReference type="Proteomes" id="UP000298663"/>
    </source>
</evidence>
<comment type="caution">
    <text evidence="2">The sequence shown here is derived from an EMBL/GenBank/DDBJ whole genome shotgun (WGS) entry which is preliminary data.</text>
</comment>